<dbReference type="InterPro" id="IPR002052">
    <property type="entry name" value="DNA_methylase_N6_adenine_CS"/>
</dbReference>
<comment type="caution">
    <text evidence="2">The sequence shown here is derived from an EMBL/GenBank/DDBJ whole genome shotgun (WGS) entry which is preliminary data.</text>
</comment>
<evidence type="ECO:0000256" key="1">
    <source>
        <dbReference type="SAM" id="MobiDB-lite"/>
    </source>
</evidence>
<organism evidence="2 3">
    <name type="scientific">Haloarcula onubensis</name>
    <dbReference type="NCBI Taxonomy" id="2950539"/>
    <lineage>
        <taxon>Archaea</taxon>
        <taxon>Methanobacteriati</taxon>
        <taxon>Methanobacteriota</taxon>
        <taxon>Stenosarchaea group</taxon>
        <taxon>Halobacteria</taxon>
        <taxon>Halobacteriales</taxon>
        <taxon>Haloarculaceae</taxon>
        <taxon>Haloarcula</taxon>
    </lineage>
</organism>
<dbReference type="InterPro" id="IPR029063">
    <property type="entry name" value="SAM-dependent_MTases_sf"/>
</dbReference>
<accession>A0ABU2FT85</accession>
<reference evidence="2 3" key="1">
    <citation type="submission" date="2022-06" db="EMBL/GenBank/DDBJ databases">
        <title>Halomicroarcula sp. a new haloarchaeum isolate from saline soil.</title>
        <authorList>
            <person name="Strakova D."/>
            <person name="Galisteo C."/>
            <person name="Sanchez-Porro C."/>
            <person name="Ventosa A."/>
        </authorList>
    </citation>
    <scope>NUCLEOTIDE SEQUENCE [LARGE SCALE GENOMIC DNA]</scope>
    <source>
        <strain evidence="2 3">S3CR25-11</strain>
    </source>
</reference>
<sequence length="880" mass="100346">MEINPDNKSAEDTVAEHVRQRKEMKEEWSGRVYDLYGYRKSYKRVPQGKERDRLHKAIKTAWGGELPTVMDSTAGGGSIPFESLRYGFPTIANELNPVASVILKAVLEHPRIESDLSDDIEKWGERINEIARNKLKEYYPTNPGERVLETIWAHKITCPDCGFELPLAGNWWLDKDTGPVRGIAIRPIVDQEDLRADFEIVRIPEDTETSEFNPTSGTISHGKATCLNCDVVIDGEEINSKLQSGDFDYQSMAVRYEQRGERGFRVTNEEEKEAISKAVDRVENDPDLSTFLATEIPDGEKTSEPRRRGIFEWRDMFSPRQLLAHYTYWQAFEESKSEIQSSYSDVEAEAILTFLAIGSDKALDYNSRMSAWDASRPKIGHTFAGSDFAFAWDFAESHLITEDHGYQWVLDSIVEVYEELKELSGEPETPLQIFQGDAANLSLEDESVDVVVLDPPYYSSIMYAELSDFFYVWLKKYLDDIYPTWFLDDVTDKESEAVANPSLFEGIAGEGTSKKELARQKYESRMTDMFDEIHRTLADDGVFTMMFTHKETEAWDTLTTGLIEAGFAISATHPISTETPDRVQQQGRNSAESTILLTSEKRDKQDESASLWDDIRKETKNAAVERVHSLEERDVDFTKVDLILASFGPTLQVFTENYPVVNSQGEEVRPEAALDEAREAVLDYLTEKYLNKEVRDVDQDSRWYLLSWFVFGAKKFPFDEANRLAIGVGTDIAKLKDERRMWRKSQDNIILRPHGDRVQSINKDPDTRSGRKPVNPDSLSFSTDLDKVHAAMHIYDVRGATEAWNWMSDRNCDSDPAFKATLEALLRVLPQNHGDWELARNLAAGETGELLNLDLNAEIFEKDDEREEIQGTLKDFSSSR</sequence>
<feature type="compositionally biased region" description="Basic and acidic residues" evidence="1">
    <location>
        <begin position="754"/>
        <end position="769"/>
    </location>
</feature>
<protein>
    <submittedName>
        <fullName evidence="2">DUF1156 domain-containing protein</fullName>
    </submittedName>
</protein>
<keyword evidence="3" id="KW-1185">Reference proteome</keyword>
<proteinExistence type="predicted"/>
<dbReference type="Proteomes" id="UP001268864">
    <property type="component" value="Unassembled WGS sequence"/>
</dbReference>
<dbReference type="Gene3D" id="3.40.50.150">
    <property type="entry name" value="Vaccinia Virus protein VP39"/>
    <property type="match status" value="1"/>
</dbReference>
<gene>
    <name evidence="2" type="ORF">NDI86_17835</name>
</gene>
<dbReference type="SUPFAM" id="SSF53335">
    <property type="entry name" value="S-adenosyl-L-methionine-dependent methyltransferases"/>
    <property type="match status" value="2"/>
</dbReference>
<feature type="compositionally biased region" description="Polar residues" evidence="1">
    <location>
        <begin position="577"/>
        <end position="597"/>
    </location>
</feature>
<feature type="compositionally biased region" description="Basic and acidic residues" evidence="1">
    <location>
        <begin position="8"/>
        <end position="21"/>
    </location>
</feature>
<feature type="region of interest" description="Disordered" evidence="1">
    <location>
        <begin position="754"/>
        <end position="776"/>
    </location>
</feature>
<evidence type="ECO:0000313" key="3">
    <source>
        <dbReference type="Proteomes" id="UP001268864"/>
    </source>
</evidence>
<dbReference type="PROSITE" id="PS00092">
    <property type="entry name" value="N6_MTASE"/>
    <property type="match status" value="1"/>
</dbReference>
<feature type="region of interest" description="Disordered" evidence="1">
    <location>
        <begin position="577"/>
        <end position="602"/>
    </location>
</feature>
<name>A0ABU2FT85_9EURY</name>
<feature type="region of interest" description="Disordered" evidence="1">
    <location>
        <begin position="1"/>
        <end position="21"/>
    </location>
</feature>
<dbReference type="EMBL" id="JAMQOS010000006">
    <property type="protein sequence ID" value="MDS0283981.1"/>
    <property type="molecule type" value="Genomic_DNA"/>
</dbReference>
<evidence type="ECO:0000313" key="2">
    <source>
        <dbReference type="EMBL" id="MDS0283981.1"/>
    </source>
</evidence>